<gene>
    <name evidence="4" type="ORF">H8706_02830</name>
</gene>
<feature type="transmembrane region" description="Helical" evidence="3">
    <location>
        <begin position="322"/>
        <end position="341"/>
    </location>
</feature>
<dbReference type="PANTHER" id="PTHR22550:SF5">
    <property type="entry name" value="LEUCINE ZIPPER PROTEIN 4"/>
    <property type="match status" value="1"/>
</dbReference>
<feature type="transmembrane region" description="Helical" evidence="3">
    <location>
        <begin position="414"/>
        <end position="436"/>
    </location>
</feature>
<keyword evidence="2 3" id="KW-0472">Membrane</keyword>
<keyword evidence="3" id="KW-0812">Transmembrane</keyword>
<organism evidence="4 5">
    <name type="scientific">Qingrenia yutianensis</name>
    <dbReference type="NCBI Taxonomy" id="2763676"/>
    <lineage>
        <taxon>Bacteria</taxon>
        <taxon>Bacillati</taxon>
        <taxon>Bacillota</taxon>
        <taxon>Clostridia</taxon>
        <taxon>Eubacteriales</taxon>
        <taxon>Oscillospiraceae</taxon>
        <taxon>Qingrenia</taxon>
    </lineage>
</organism>
<dbReference type="AlphaFoldDB" id="A0A926FAM4"/>
<evidence type="ECO:0000256" key="2">
    <source>
        <dbReference type="ARBA" id="ARBA00023136"/>
    </source>
</evidence>
<dbReference type="InterPro" id="IPR050768">
    <property type="entry name" value="UPF0353/GerABKA_families"/>
</dbReference>
<comment type="caution">
    <text evidence="4">The sequence shown here is derived from an EMBL/GenBank/DDBJ whole genome shotgun (WGS) entry which is preliminary data.</text>
</comment>
<comment type="similarity">
    <text evidence="1">Belongs to the GerABKA family.</text>
</comment>
<name>A0A926FAM4_9FIRM</name>
<proteinExistence type="inferred from homology"/>
<accession>A0A926FAM4</accession>
<dbReference type="GO" id="GO:0009847">
    <property type="term" value="P:spore germination"/>
    <property type="evidence" value="ECO:0007669"/>
    <property type="project" value="InterPro"/>
</dbReference>
<dbReference type="Proteomes" id="UP000647416">
    <property type="component" value="Unassembled WGS sequence"/>
</dbReference>
<protein>
    <submittedName>
        <fullName evidence="4">Spore germination protein</fullName>
    </submittedName>
</protein>
<keyword evidence="3" id="KW-1133">Transmembrane helix</keyword>
<evidence type="ECO:0000256" key="1">
    <source>
        <dbReference type="ARBA" id="ARBA00005278"/>
    </source>
</evidence>
<dbReference type="InterPro" id="IPR004995">
    <property type="entry name" value="Spore_Ger"/>
</dbReference>
<dbReference type="EMBL" id="JACRTE010000002">
    <property type="protein sequence ID" value="MBC8595802.1"/>
    <property type="molecule type" value="Genomic_DNA"/>
</dbReference>
<sequence>MKNIFLYSPPVKKAEFELKSDGKNTENKTDMEKVSRKIAENKRYVEETFSVPLNGDIVVRDFKIFVGSKSYNAFFVICDGLADGDSVNECVLKPFMYLKNSVIPKGETLDKIITGALLPQNQISVMSKIKPICDEVNFGLCALFVDTLEVGFSIDLKGWEHRGVDVPQNEKVILGPHEGFNEMLRTNTALIRKTVKNSNLVMESISLGKKSQTGASIAYIKGVTNKNLIDEVRFRCENINVDYIFTSHDLEQYIEDNSFVPAPQIFSTERPDRVCKALVQGRAAIVVSGSPNVLVVPATFLDFTKTAEDEYLRYPFAVMLRLIRMLAIFLTLFASALFIAITNYHQDLILTNILFSLEYARHLVPFPSAVEIIMMEISFELIKEAGVRVPDPIGQTLGIVGGLILGQAAVEANIVSPIAIIIVSITGLCSFIIPSYSFAFSFRLLRFAYIIGAAAGGFLGILTVLFVNLAVLFSLKSFGVNYTSPIAPKNSKNAFASLFAVPLWKKERRPDYLKPEEEFKQAKISREWKYKKR</sequence>
<dbReference type="PIRSF" id="PIRSF005690">
    <property type="entry name" value="GerBA"/>
    <property type="match status" value="1"/>
</dbReference>
<feature type="transmembrane region" description="Helical" evidence="3">
    <location>
        <begin position="448"/>
        <end position="475"/>
    </location>
</feature>
<reference evidence="4" key="1">
    <citation type="submission" date="2020-08" db="EMBL/GenBank/DDBJ databases">
        <title>Genome public.</title>
        <authorList>
            <person name="Liu C."/>
            <person name="Sun Q."/>
        </authorList>
    </citation>
    <scope>NUCLEOTIDE SEQUENCE</scope>
    <source>
        <strain evidence="4">NSJ-50</strain>
    </source>
</reference>
<evidence type="ECO:0000313" key="5">
    <source>
        <dbReference type="Proteomes" id="UP000647416"/>
    </source>
</evidence>
<dbReference type="GO" id="GO:0016020">
    <property type="term" value="C:membrane"/>
    <property type="evidence" value="ECO:0007669"/>
    <property type="project" value="InterPro"/>
</dbReference>
<keyword evidence="5" id="KW-1185">Reference proteome</keyword>
<dbReference type="Pfam" id="PF03323">
    <property type="entry name" value="GerA"/>
    <property type="match status" value="1"/>
</dbReference>
<dbReference type="PANTHER" id="PTHR22550">
    <property type="entry name" value="SPORE GERMINATION PROTEIN"/>
    <property type="match status" value="1"/>
</dbReference>
<dbReference type="RefSeq" id="WP_262431421.1">
    <property type="nucleotide sequence ID" value="NZ_JACRTE010000002.1"/>
</dbReference>
<evidence type="ECO:0000256" key="3">
    <source>
        <dbReference type="SAM" id="Phobius"/>
    </source>
</evidence>
<evidence type="ECO:0000313" key="4">
    <source>
        <dbReference type="EMBL" id="MBC8595802.1"/>
    </source>
</evidence>